<dbReference type="EMBL" id="CAJNOJ010000128">
    <property type="protein sequence ID" value="CAF1166328.1"/>
    <property type="molecule type" value="Genomic_DNA"/>
</dbReference>
<organism evidence="2 3">
    <name type="scientific">Adineta ricciae</name>
    <name type="common">Rotifer</name>
    <dbReference type="NCBI Taxonomy" id="249248"/>
    <lineage>
        <taxon>Eukaryota</taxon>
        <taxon>Metazoa</taxon>
        <taxon>Spiralia</taxon>
        <taxon>Gnathifera</taxon>
        <taxon>Rotifera</taxon>
        <taxon>Eurotatoria</taxon>
        <taxon>Bdelloidea</taxon>
        <taxon>Adinetida</taxon>
        <taxon>Adinetidae</taxon>
        <taxon>Adineta</taxon>
    </lineage>
</organism>
<evidence type="ECO:0000313" key="3">
    <source>
        <dbReference type="Proteomes" id="UP000663852"/>
    </source>
</evidence>
<comment type="caution">
    <text evidence="2">The sequence shown here is derived from an EMBL/GenBank/DDBJ whole genome shotgun (WGS) entry which is preliminary data.</text>
</comment>
<proteinExistence type="predicted"/>
<gene>
    <name evidence="2" type="ORF">EDS130_LOCUS23436</name>
</gene>
<reference evidence="2" key="1">
    <citation type="submission" date="2021-02" db="EMBL/GenBank/DDBJ databases">
        <authorList>
            <person name="Nowell W R."/>
        </authorList>
    </citation>
    <scope>NUCLEOTIDE SEQUENCE</scope>
</reference>
<evidence type="ECO:0000256" key="1">
    <source>
        <dbReference type="SAM" id="MobiDB-lite"/>
    </source>
</evidence>
<name>A0A814TU72_ADIRI</name>
<dbReference type="AlphaFoldDB" id="A0A814TU72"/>
<dbReference type="OrthoDB" id="10060006at2759"/>
<accession>A0A814TU72</accession>
<sequence>MLDIIRILQNEMFLYQCQEIMDAVKAGIEKAKEAMDHKTAEKKQEKANDPSVKPSERLDAQFDADKAACKAAEHHVKAEHHHAKHVAN</sequence>
<protein>
    <submittedName>
        <fullName evidence="2">Uncharacterized protein</fullName>
    </submittedName>
</protein>
<feature type="region of interest" description="Disordered" evidence="1">
    <location>
        <begin position="35"/>
        <end position="58"/>
    </location>
</feature>
<dbReference type="Proteomes" id="UP000663852">
    <property type="component" value="Unassembled WGS sequence"/>
</dbReference>
<evidence type="ECO:0000313" key="2">
    <source>
        <dbReference type="EMBL" id="CAF1166328.1"/>
    </source>
</evidence>